<accession>A0A1Q3FI27</accession>
<comment type="cofactor">
    <cofactor evidence="16 18">
        <name>Zn(2+)</name>
        <dbReference type="ChEBI" id="CHEBI:29105"/>
    </cofactor>
    <text evidence="16 18">Binds 1 zinc ion per subunit.</text>
</comment>
<organism evidence="23">
    <name type="scientific">Culex tarsalis</name>
    <name type="common">Encephalitis mosquito</name>
    <dbReference type="NCBI Taxonomy" id="7177"/>
    <lineage>
        <taxon>Eukaryota</taxon>
        <taxon>Metazoa</taxon>
        <taxon>Ecdysozoa</taxon>
        <taxon>Arthropoda</taxon>
        <taxon>Hexapoda</taxon>
        <taxon>Insecta</taxon>
        <taxon>Pterygota</taxon>
        <taxon>Neoptera</taxon>
        <taxon>Endopterygota</taxon>
        <taxon>Diptera</taxon>
        <taxon>Nematocera</taxon>
        <taxon>Culicoidea</taxon>
        <taxon>Culicidae</taxon>
        <taxon>Culicinae</taxon>
        <taxon>Culicini</taxon>
        <taxon>Culex</taxon>
        <taxon>Culex</taxon>
    </lineage>
</organism>
<feature type="signal peptide" evidence="19">
    <location>
        <begin position="1"/>
        <end position="20"/>
    </location>
</feature>
<feature type="site" description="Transition state stabilizer" evidence="17">
    <location>
        <position position="427"/>
    </location>
</feature>
<evidence type="ECO:0000256" key="17">
    <source>
        <dbReference type="PIRSR" id="PIRSR634016-4"/>
    </source>
</evidence>
<evidence type="ECO:0000256" key="14">
    <source>
        <dbReference type="ARBA" id="ARBA00023288"/>
    </source>
</evidence>
<keyword evidence="4" id="KW-1003">Cell membrane</keyword>
<feature type="domain" description="ERAP1-like C-terminal" evidence="21">
    <location>
        <begin position="572"/>
        <end position="896"/>
    </location>
</feature>
<dbReference type="SUPFAM" id="SSF63737">
    <property type="entry name" value="Leukotriene A4 hydrolase N-terminal domain"/>
    <property type="match status" value="1"/>
</dbReference>
<keyword evidence="18" id="KW-1133">Transmembrane helix</keyword>
<evidence type="ECO:0000256" key="2">
    <source>
        <dbReference type="ARBA" id="ARBA00010136"/>
    </source>
</evidence>
<feature type="domain" description="Peptidase M1 membrane alanine aminopeptidase" evidence="20">
    <location>
        <begin position="269"/>
        <end position="490"/>
    </location>
</feature>
<dbReference type="GO" id="GO:0098552">
    <property type="term" value="C:side of membrane"/>
    <property type="evidence" value="ECO:0007669"/>
    <property type="project" value="UniProtKB-KW"/>
</dbReference>
<dbReference type="GO" id="GO:0005737">
    <property type="term" value="C:cytoplasm"/>
    <property type="evidence" value="ECO:0007669"/>
    <property type="project" value="TreeGrafter"/>
</dbReference>
<feature type="active site" description="Proton acceptor" evidence="15">
    <location>
        <position position="342"/>
    </location>
</feature>
<keyword evidence="12 18" id="KW-0472">Membrane</keyword>
<dbReference type="Pfam" id="PF11838">
    <property type="entry name" value="ERAP1_C"/>
    <property type="match status" value="1"/>
</dbReference>
<evidence type="ECO:0000256" key="13">
    <source>
        <dbReference type="ARBA" id="ARBA00023180"/>
    </source>
</evidence>
<evidence type="ECO:0000256" key="1">
    <source>
        <dbReference type="ARBA" id="ARBA00004609"/>
    </source>
</evidence>
<dbReference type="Gene3D" id="2.60.40.1730">
    <property type="entry name" value="tricorn interacting facor f3 domain"/>
    <property type="match status" value="1"/>
</dbReference>
<evidence type="ECO:0000256" key="8">
    <source>
        <dbReference type="ARBA" id="ARBA00022729"/>
    </source>
</evidence>
<evidence type="ECO:0000259" key="22">
    <source>
        <dbReference type="Pfam" id="PF17900"/>
    </source>
</evidence>
<keyword evidence="5" id="KW-0336">GPI-anchor</keyword>
<evidence type="ECO:0000256" key="6">
    <source>
        <dbReference type="ARBA" id="ARBA00022670"/>
    </source>
</evidence>
<dbReference type="InterPro" id="IPR034016">
    <property type="entry name" value="M1_APN-typ"/>
</dbReference>
<feature type="chain" id="PRO_5012772258" description="Aminopeptidase" evidence="19">
    <location>
        <begin position="21"/>
        <end position="956"/>
    </location>
</feature>
<dbReference type="Gene3D" id="1.25.50.20">
    <property type="match status" value="1"/>
</dbReference>
<comment type="similarity">
    <text evidence="2 18">Belongs to the peptidase M1 family.</text>
</comment>
<dbReference type="CDD" id="cd09601">
    <property type="entry name" value="M1_APN-Q_like"/>
    <property type="match status" value="1"/>
</dbReference>
<comment type="subcellular location">
    <subcellularLocation>
        <location evidence="1">Cell membrane</location>
        <topology evidence="1">Lipid-anchor</topology>
        <topology evidence="1">GPI-anchor</topology>
    </subcellularLocation>
</comment>
<evidence type="ECO:0000256" key="5">
    <source>
        <dbReference type="ARBA" id="ARBA00022622"/>
    </source>
</evidence>
<evidence type="ECO:0000256" key="7">
    <source>
        <dbReference type="ARBA" id="ARBA00022723"/>
    </source>
</evidence>
<protein>
    <recommendedName>
        <fullName evidence="18">Aminopeptidase</fullName>
        <ecNumber evidence="18">3.4.11.-</ecNumber>
    </recommendedName>
</protein>
<dbReference type="InterPro" id="IPR024571">
    <property type="entry name" value="ERAP1-like_C_dom"/>
</dbReference>
<dbReference type="FunFam" id="1.10.390.10:FF:000013">
    <property type="entry name" value="Aminopeptidase N"/>
    <property type="match status" value="1"/>
</dbReference>
<dbReference type="EMBL" id="GFDL01007850">
    <property type="protein sequence ID" value="JAV27195.1"/>
    <property type="molecule type" value="Transcribed_RNA"/>
</dbReference>
<reference evidence="23" key="1">
    <citation type="submission" date="2017-01" db="EMBL/GenBank/DDBJ databases">
        <title>A deep insight into the sialotranscriptome of adult male and female Cluex tarsalis mosquitoes.</title>
        <authorList>
            <person name="Ribeiro J.M."/>
            <person name="Moreira F."/>
            <person name="Bernard K.A."/>
            <person name="Calvo E."/>
        </authorList>
    </citation>
    <scope>NUCLEOTIDE SEQUENCE</scope>
    <source>
        <strain evidence="23">Kern County</strain>
        <tissue evidence="23">Salivary glands</tissue>
    </source>
</reference>
<keyword evidence="6 18" id="KW-0645">Protease</keyword>
<dbReference type="GO" id="GO:0005886">
    <property type="term" value="C:plasma membrane"/>
    <property type="evidence" value="ECO:0007669"/>
    <property type="project" value="UniProtKB-SubCell"/>
</dbReference>
<dbReference type="InterPro" id="IPR050344">
    <property type="entry name" value="Peptidase_M1_aminopeptidases"/>
</dbReference>
<evidence type="ECO:0000256" key="11">
    <source>
        <dbReference type="ARBA" id="ARBA00023049"/>
    </source>
</evidence>
<dbReference type="InterPro" id="IPR014782">
    <property type="entry name" value="Peptidase_M1_dom"/>
</dbReference>
<sequence>MLLLPECLLGCLFLANQIQAIAPLQDPRTPKLIEQWSSIDETYKLRPVSEPLSYELFLDLSDPDFYTYSGHVNIRMKYLEAASNSFYLNSAGLVIENVRVTKPNGEDLPVANVIPMEQYQQMYFGFAERLEQNAIYNVYLEFSNNIGTDLMGLYRSSYTVGNVTRYIATTHFESTYARMVFPCYDEPSYKALFDIQIRHRAQYHALSNMPIVEKLPEEDGQHIVTRFDRSPLMSTFLVAFIVSDYVTLSDDQERIKVYAPENQVKHTIYALDFAQKSLEYLESYIGHPFQLPKVDLVAIPDFNMDAMENWGLITFRSMYLIYDPQYTTARTKQNIADLITHEFVHSWFGNEVTPEWWTYLWLSEGFARYFEYYVTSQIESSWQLWDQFVVTNVHAALSQDDKASNRPMSYYATEPDVLNGLFDYVVYAKSASVIKMIQNVIGFETLQWALRDYIASRSYQTTKPDYLYESIQKYNQAPLPGTIAQIFNSWADNAGYPVVTVTRNGNTVTYSQKRFWTPVEGVVAPPDSKFFIPLNHITAADPVTAFEDTTATDWLTPSTPQITKDLLSSVEWILVNKLQTGYYRVNYDEQNWAALTNVLKTRLTSIPAVNRAQLIDDSCNLAKAGEISYKIPLTLLQYLEQETAYIPWSTAYNSLIHLNRMLSVSSDYSRFEHFVRTLAERVYASVLLTGSEQDHVTRLHRGNSVYLACYFGVERCLQDAQKLAQKMLTDQTYTVPEEVQSSVFCAINRYETTFQEELLKVLFDRYLPIEDDDPGMITRFITGMGCTRNVTTIKTYLALTVTNLPGFKLTGYERNQILTAVLSGSYEGLRESLRFMLEYYGDVSYLFHSLASIFTEFGNRINSKESFDLLKTIVDKYRNVFSDSVKAAADRAIVQAGQNVAWVEKHSAAIENWLEENGYELTTTPAPPGDDGGAASVGAGVVLTAVMMLLNLVVQM</sequence>
<dbReference type="InterPro" id="IPR001930">
    <property type="entry name" value="Peptidase_M1"/>
</dbReference>
<evidence type="ECO:0000259" key="21">
    <source>
        <dbReference type="Pfam" id="PF11838"/>
    </source>
</evidence>
<dbReference type="InterPro" id="IPR042097">
    <property type="entry name" value="Aminopeptidase_N-like_N_sf"/>
</dbReference>
<dbReference type="Gene3D" id="1.10.390.10">
    <property type="entry name" value="Neutral Protease Domain 2"/>
    <property type="match status" value="1"/>
</dbReference>
<evidence type="ECO:0000256" key="3">
    <source>
        <dbReference type="ARBA" id="ARBA00022438"/>
    </source>
</evidence>
<keyword evidence="14" id="KW-0449">Lipoprotein</keyword>
<dbReference type="SUPFAM" id="SSF55486">
    <property type="entry name" value="Metalloproteases ('zincins'), catalytic domain"/>
    <property type="match status" value="1"/>
</dbReference>
<dbReference type="GO" id="GO:0043171">
    <property type="term" value="P:peptide catabolic process"/>
    <property type="evidence" value="ECO:0007669"/>
    <property type="project" value="TreeGrafter"/>
</dbReference>
<dbReference type="InterPro" id="IPR027268">
    <property type="entry name" value="Peptidase_M4/M1_CTD_sf"/>
</dbReference>
<evidence type="ECO:0000256" key="15">
    <source>
        <dbReference type="PIRSR" id="PIRSR634016-1"/>
    </source>
</evidence>
<evidence type="ECO:0000256" key="9">
    <source>
        <dbReference type="ARBA" id="ARBA00022801"/>
    </source>
</evidence>
<dbReference type="PANTHER" id="PTHR11533">
    <property type="entry name" value="PROTEASE M1 ZINC METALLOPROTEASE"/>
    <property type="match status" value="1"/>
</dbReference>
<dbReference type="GO" id="GO:0006508">
    <property type="term" value="P:proteolysis"/>
    <property type="evidence" value="ECO:0007669"/>
    <property type="project" value="UniProtKB-KW"/>
</dbReference>
<proteinExistence type="inferred from homology"/>
<keyword evidence="18" id="KW-0812">Transmembrane</keyword>
<evidence type="ECO:0000256" key="12">
    <source>
        <dbReference type="ARBA" id="ARBA00023136"/>
    </source>
</evidence>
<keyword evidence="7 16" id="KW-0479">Metal-binding</keyword>
<evidence type="ECO:0000256" key="19">
    <source>
        <dbReference type="SAM" id="SignalP"/>
    </source>
</evidence>
<keyword evidence="9 18" id="KW-0378">Hydrolase</keyword>
<dbReference type="PRINTS" id="PR00756">
    <property type="entry name" value="ALADIPTASE"/>
</dbReference>
<dbReference type="PANTHER" id="PTHR11533:SF290">
    <property type="entry name" value="AMINOPEPTIDASE"/>
    <property type="match status" value="1"/>
</dbReference>
<evidence type="ECO:0000256" key="4">
    <source>
        <dbReference type="ARBA" id="ARBA00022475"/>
    </source>
</evidence>
<evidence type="ECO:0000256" key="16">
    <source>
        <dbReference type="PIRSR" id="PIRSR634016-3"/>
    </source>
</evidence>
<evidence type="ECO:0000256" key="10">
    <source>
        <dbReference type="ARBA" id="ARBA00022833"/>
    </source>
</evidence>
<dbReference type="GO" id="GO:0070006">
    <property type="term" value="F:metalloaminopeptidase activity"/>
    <property type="evidence" value="ECO:0007669"/>
    <property type="project" value="TreeGrafter"/>
</dbReference>
<dbReference type="InterPro" id="IPR045357">
    <property type="entry name" value="Aminopeptidase_N-like_N"/>
</dbReference>
<dbReference type="Pfam" id="PF17900">
    <property type="entry name" value="Peptidase_M1_N"/>
    <property type="match status" value="1"/>
</dbReference>
<evidence type="ECO:0000313" key="23">
    <source>
        <dbReference type="EMBL" id="JAV27195.1"/>
    </source>
</evidence>
<feature type="transmembrane region" description="Helical" evidence="18">
    <location>
        <begin position="933"/>
        <end position="954"/>
    </location>
</feature>
<keyword evidence="13" id="KW-0325">Glycoprotein</keyword>
<dbReference type="GO" id="GO:0005615">
    <property type="term" value="C:extracellular space"/>
    <property type="evidence" value="ECO:0007669"/>
    <property type="project" value="TreeGrafter"/>
</dbReference>
<name>A0A1Q3FI27_CULTA</name>
<dbReference type="GO" id="GO:0008270">
    <property type="term" value="F:zinc ion binding"/>
    <property type="evidence" value="ECO:0007669"/>
    <property type="project" value="UniProtKB-UniRule"/>
</dbReference>
<evidence type="ECO:0000259" key="20">
    <source>
        <dbReference type="Pfam" id="PF01433"/>
    </source>
</evidence>
<keyword evidence="11 18" id="KW-0482">Metalloprotease</keyword>
<feature type="binding site" evidence="16">
    <location>
        <position position="345"/>
    </location>
    <ligand>
        <name>Zn(2+)</name>
        <dbReference type="ChEBI" id="CHEBI:29105"/>
        <note>catalytic</note>
    </ligand>
</feature>
<dbReference type="EC" id="3.4.11.-" evidence="18"/>
<dbReference type="Gene3D" id="2.60.40.1910">
    <property type="match status" value="1"/>
</dbReference>
<dbReference type="Pfam" id="PF01433">
    <property type="entry name" value="Peptidase_M1"/>
    <property type="match status" value="1"/>
</dbReference>
<evidence type="ECO:0000256" key="18">
    <source>
        <dbReference type="RuleBase" id="RU364040"/>
    </source>
</evidence>
<keyword evidence="10 16" id="KW-0862">Zinc</keyword>
<dbReference type="AlphaFoldDB" id="A0A1Q3FI27"/>
<keyword evidence="3 18" id="KW-0031">Aminopeptidase</keyword>
<feature type="domain" description="Aminopeptidase N-like N-terminal" evidence="22">
    <location>
        <begin position="51"/>
        <end position="237"/>
    </location>
</feature>
<feature type="binding site" evidence="16">
    <location>
        <position position="364"/>
    </location>
    <ligand>
        <name>Zn(2+)</name>
        <dbReference type="ChEBI" id="CHEBI:29105"/>
        <note>catalytic</note>
    </ligand>
</feature>
<feature type="binding site" evidence="16">
    <location>
        <position position="341"/>
    </location>
    <ligand>
        <name>Zn(2+)</name>
        <dbReference type="ChEBI" id="CHEBI:29105"/>
        <note>catalytic</note>
    </ligand>
</feature>
<dbReference type="FunFam" id="2.60.40.1910:FF:000008">
    <property type="entry name" value="Aminopeptidase"/>
    <property type="match status" value="1"/>
</dbReference>
<dbReference type="GO" id="GO:0042277">
    <property type="term" value="F:peptide binding"/>
    <property type="evidence" value="ECO:0007669"/>
    <property type="project" value="TreeGrafter"/>
</dbReference>
<keyword evidence="8 19" id="KW-0732">Signal</keyword>